<comment type="caution">
    <text evidence="13">The sequence shown here is derived from an EMBL/GenBank/DDBJ whole genome shotgun (WGS) entry which is preliminary data.</text>
</comment>
<feature type="compositionally biased region" description="Basic and acidic residues" evidence="10">
    <location>
        <begin position="29"/>
        <end position="48"/>
    </location>
</feature>
<dbReference type="InterPro" id="IPR014001">
    <property type="entry name" value="Helicase_ATP-bd"/>
</dbReference>
<dbReference type="PANTHER" id="PTHR45797:SF1">
    <property type="entry name" value="HELICASE ARIP4"/>
    <property type="match status" value="1"/>
</dbReference>
<proteinExistence type="inferred from homology"/>
<protein>
    <recommendedName>
        <fullName evidence="15">Helicase ARIP4</fullName>
    </recommendedName>
</protein>
<evidence type="ECO:0000256" key="6">
    <source>
        <dbReference type="ARBA" id="ARBA00022840"/>
    </source>
</evidence>
<keyword evidence="7" id="KW-0238">DNA-binding</keyword>
<feature type="compositionally biased region" description="Polar residues" evidence="10">
    <location>
        <begin position="898"/>
        <end position="920"/>
    </location>
</feature>
<gene>
    <name evidence="13" type="ORF">WR25_25166</name>
</gene>
<dbReference type="GO" id="GO:0003677">
    <property type="term" value="F:DNA binding"/>
    <property type="evidence" value="ECO:0007669"/>
    <property type="project" value="UniProtKB-KW"/>
</dbReference>
<feature type="region of interest" description="Disordered" evidence="10">
    <location>
        <begin position="1028"/>
        <end position="1139"/>
    </location>
</feature>
<evidence type="ECO:0000256" key="4">
    <source>
        <dbReference type="ARBA" id="ARBA00022801"/>
    </source>
</evidence>
<dbReference type="SMART" id="SM00487">
    <property type="entry name" value="DEXDc"/>
    <property type="match status" value="1"/>
</dbReference>
<dbReference type="GO" id="GO:0005634">
    <property type="term" value="C:nucleus"/>
    <property type="evidence" value="ECO:0007669"/>
    <property type="project" value="UniProtKB-SubCell"/>
</dbReference>
<dbReference type="PROSITE" id="PS51192">
    <property type="entry name" value="HELICASE_ATP_BIND_1"/>
    <property type="match status" value="1"/>
</dbReference>
<dbReference type="InterPro" id="IPR001650">
    <property type="entry name" value="Helicase_C-like"/>
</dbReference>
<feature type="compositionally biased region" description="Polar residues" evidence="10">
    <location>
        <begin position="83"/>
        <end position="98"/>
    </location>
</feature>
<feature type="domain" description="Helicase ATP-binding" evidence="11">
    <location>
        <begin position="442"/>
        <end position="704"/>
    </location>
</feature>
<feature type="region of interest" description="Disordered" evidence="10">
    <location>
        <begin position="579"/>
        <end position="632"/>
    </location>
</feature>
<dbReference type="CDD" id="cd18793">
    <property type="entry name" value="SF2_C_SNF"/>
    <property type="match status" value="1"/>
</dbReference>
<evidence type="ECO:0000256" key="2">
    <source>
        <dbReference type="ARBA" id="ARBA00007025"/>
    </source>
</evidence>
<evidence type="ECO:0000256" key="1">
    <source>
        <dbReference type="ARBA" id="ARBA00004123"/>
    </source>
</evidence>
<dbReference type="InterPro" id="IPR038718">
    <property type="entry name" value="SNF2-like_sf"/>
</dbReference>
<evidence type="ECO:0000313" key="13">
    <source>
        <dbReference type="EMBL" id="PAV90338.1"/>
    </source>
</evidence>
<keyword evidence="3" id="KW-0547">Nucleotide-binding</keyword>
<name>A0A2A2LW04_9BILA</name>
<feature type="compositionally biased region" description="Polar residues" evidence="10">
    <location>
        <begin position="106"/>
        <end position="138"/>
    </location>
</feature>
<evidence type="ECO:0008006" key="15">
    <source>
        <dbReference type="Google" id="ProtNLM"/>
    </source>
</evidence>
<dbReference type="GO" id="GO:0004386">
    <property type="term" value="F:helicase activity"/>
    <property type="evidence" value="ECO:0007669"/>
    <property type="project" value="UniProtKB-KW"/>
</dbReference>
<feature type="compositionally biased region" description="Basic and acidic residues" evidence="10">
    <location>
        <begin position="842"/>
        <end position="855"/>
    </location>
</feature>
<dbReference type="Pfam" id="PF00176">
    <property type="entry name" value="SNF2-rel_dom"/>
    <property type="match status" value="1"/>
</dbReference>
<feature type="compositionally biased region" description="Basic and acidic residues" evidence="10">
    <location>
        <begin position="599"/>
        <end position="620"/>
    </location>
</feature>
<keyword evidence="8" id="KW-0539">Nucleus</keyword>
<evidence type="ECO:0000313" key="14">
    <source>
        <dbReference type="Proteomes" id="UP000218231"/>
    </source>
</evidence>
<feature type="region of interest" description="Disordered" evidence="10">
    <location>
        <begin position="1667"/>
        <end position="1686"/>
    </location>
</feature>
<dbReference type="OrthoDB" id="2020972at2759"/>
<dbReference type="InterPro" id="IPR049730">
    <property type="entry name" value="SNF2/RAD54-like_C"/>
</dbReference>
<accession>A0A2A2LW04</accession>
<comment type="subcellular location">
    <subcellularLocation>
        <location evidence="1">Nucleus</location>
    </subcellularLocation>
</comment>
<dbReference type="Gene3D" id="3.40.50.10810">
    <property type="entry name" value="Tandem AAA-ATPase domain"/>
    <property type="match status" value="2"/>
</dbReference>
<keyword evidence="9" id="KW-0175">Coiled coil</keyword>
<dbReference type="GO" id="GO:0005524">
    <property type="term" value="F:ATP binding"/>
    <property type="evidence" value="ECO:0007669"/>
    <property type="project" value="UniProtKB-KW"/>
</dbReference>
<comment type="similarity">
    <text evidence="2">Belongs to the SNF2/RAD54 helicase family.</text>
</comment>
<dbReference type="PANTHER" id="PTHR45797">
    <property type="entry name" value="RAD54-LIKE"/>
    <property type="match status" value="1"/>
</dbReference>
<evidence type="ECO:0000256" key="10">
    <source>
        <dbReference type="SAM" id="MobiDB-lite"/>
    </source>
</evidence>
<evidence type="ECO:0000256" key="5">
    <source>
        <dbReference type="ARBA" id="ARBA00022806"/>
    </source>
</evidence>
<dbReference type="InterPro" id="IPR044574">
    <property type="entry name" value="ARIP4-like"/>
</dbReference>
<feature type="compositionally biased region" description="Low complexity" evidence="10">
    <location>
        <begin position="882"/>
        <end position="897"/>
    </location>
</feature>
<feature type="compositionally biased region" description="Polar residues" evidence="10">
    <location>
        <begin position="170"/>
        <end position="179"/>
    </location>
</feature>
<dbReference type="EMBL" id="LIAE01006382">
    <property type="protein sequence ID" value="PAV90338.1"/>
    <property type="molecule type" value="Genomic_DNA"/>
</dbReference>
<dbReference type="InterPro" id="IPR027417">
    <property type="entry name" value="P-loop_NTPase"/>
</dbReference>
<keyword evidence="4" id="KW-0378">Hydrolase</keyword>
<feature type="compositionally biased region" description="Low complexity" evidence="10">
    <location>
        <begin position="1034"/>
        <end position="1050"/>
    </location>
</feature>
<dbReference type="Gene3D" id="1.20.120.850">
    <property type="entry name" value="SWI2/SNF2 ATPases, N-terminal domain"/>
    <property type="match status" value="1"/>
</dbReference>
<feature type="domain" description="Helicase C-terminal" evidence="12">
    <location>
        <begin position="1167"/>
        <end position="1340"/>
    </location>
</feature>
<feature type="region of interest" description="Disordered" evidence="10">
    <location>
        <begin position="82"/>
        <end position="187"/>
    </location>
</feature>
<evidence type="ECO:0000259" key="11">
    <source>
        <dbReference type="PROSITE" id="PS51192"/>
    </source>
</evidence>
<feature type="region of interest" description="Disordered" evidence="10">
    <location>
        <begin position="18"/>
        <end position="49"/>
    </location>
</feature>
<keyword evidence="6" id="KW-0067">ATP-binding</keyword>
<dbReference type="Pfam" id="PF00271">
    <property type="entry name" value="Helicase_C"/>
    <property type="match status" value="1"/>
</dbReference>
<feature type="compositionally biased region" description="Acidic residues" evidence="10">
    <location>
        <begin position="1130"/>
        <end position="1139"/>
    </location>
</feature>
<keyword evidence="5" id="KW-0347">Helicase</keyword>
<dbReference type="GO" id="GO:0016887">
    <property type="term" value="F:ATP hydrolysis activity"/>
    <property type="evidence" value="ECO:0007669"/>
    <property type="project" value="InterPro"/>
</dbReference>
<feature type="compositionally biased region" description="Low complexity" evidence="10">
    <location>
        <begin position="581"/>
        <end position="595"/>
    </location>
</feature>
<dbReference type="InterPro" id="IPR000330">
    <property type="entry name" value="SNF2_N"/>
</dbReference>
<feature type="compositionally biased region" description="Basic residues" evidence="10">
    <location>
        <begin position="1101"/>
        <end position="1113"/>
    </location>
</feature>
<dbReference type="Proteomes" id="UP000218231">
    <property type="component" value="Unassembled WGS sequence"/>
</dbReference>
<feature type="compositionally biased region" description="Polar residues" evidence="10">
    <location>
        <begin position="856"/>
        <end position="868"/>
    </location>
</feature>
<dbReference type="PROSITE" id="PS51194">
    <property type="entry name" value="HELICASE_CTER"/>
    <property type="match status" value="1"/>
</dbReference>
<feature type="coiled-coil region" evidence="9">
    <location>
        <begin position="356"/>
        <end position="390"/>
    </location>
</feature>
<dbReference type="SMART" id="SM00490">
    <property type="entry name" value="HELICc"/>
    <property type="match status" value="1"/>
</dbReference>
<dbReference type="SUPFAM" id="SSF52540">
    <property type="entry name" value="P-loop containing nucleoside triphosphate hydrolases"/>
    <property type="match status" value="2"/>
</dbReference>
<keyword evidence="14" id="KW-1185">Reference proteome</keyword>
<feature type="region of interest" description="Disordered" evidence="10">
    <location>
        <begin position="841"/>
        <end position="920"/>
    </location>
</feature>
<dbReference type="STRING" id="2018661.A0A2A2LW04"/>
<evidence type="ECO:0000256" key="8">
    <source>
        <dbReference type="ARBA" id="ARBA00023242"/>
    </source>
</evidence>
<organism evidence="13 14">
    <name type="scientific">Diploscapter pachys</name>
    <dbReference type="NCBI Taxonomy" id="2018661"/>
    <lineage>
        <taxon>Eukaryota</taxon>
        <taxon>Metazoa</taxon>
        <taxon>Ecdysozoa</taxon>
        <taxon>Nematoda</taxon>
        <taxon>Chromadorea</taxon>
        <taxon>Rhabditida</taxon>
        <taxon>Rhabditina</taxon>
        <taxon>Rhabditomorpha</taxon>
        <taxon>Rhabditoidea</taxon>
        <taxon>Rhabditidae</taxon>
        <taxon>Diploscapter</taxon>
    </lineage>
</organism>
<sequence>MDGECCGLTDLEEDIQIDGNAGWNSEGQTEQRSDWHVTRAGNQKETKQSVELTAESAFLVNAQRQEEEGMSSQLKLSIDLNKGVSSTSENSQVIQQKNDPNDEKPSSTAANHSASPTGSAALNSTSNPSDLSSANSAMGGTKKKKKRDKADEGTANGNAGGTSNGSTASRLNVPTSTGKAQKRRKIRTNFDAMAEKDDFFMEAQKLEMERLERLKKNRPNNDDHLQQFSALLSPHVQGPLPLLDVDAQDFDLEDIDGKPQSSFDIGKVKKQEMGEEEEEEEQMNIGSMPAVKKEEAAEPEIIDLSSDDDDIQEIGSFQRRPVYRTNVHAQSTSSLPSLSNASYRSYGGRRTRWVGTEKEREDMLQIEKQYNQERERLRKQKRRTEDIEDIKCTTEGRLLVNSGHPEGESDIFVASHLTHILQPHQLGGIRFLWDNIITSLDEFKISPGFGAILAHSMGLGKSIQVITFVEIFLRVTQAKKVLLIVPINVIQNWMAEFDKWLPIISSSGERLRQFQIFLIGDTVKTFDQRIDMIQTWAEKGGVLLIGYDMFRLLIRATQPKKPKPQRPRLRFMNGQSISKNTAQAQQQPLTATSSSDARQITREKQEEPDKEKEEDLRLEDGPDDGYTANGRVRKEANDIIRQNLLDPGPDLVVCDEGHKIKNLNSDISMALGSIKTRRRIVLTGYPLQNNLMVCLPLVQSTANSSAFQEYYVMIDFVRPKYLGEKKSFSLMFEKPIKNGQCVDSTPSDIKLARQRTHILIEKLKGFVQRRTHNLLKKILPLNKEFVVLLRKSPVQKELYKKFLIYAGDELTQGNATFNPLKAFAACTKIWNHPDILAKTLQKRKEENDRGRRYDSDSNSTSMHGSEQSGCDAGAVTSQSMQSGSLHSNLFNHSHSMLPPTQNYSSTVPQNNFGYSPAQFPSNSYMNPPSIQQQPNNYPPSCNPFINSNTQFPNYYNQSSMMNPPSLNQINHQQQFMMPYSPMTASPQMMLPPQSAHIQQQQMHHSHSFPQMGHAMGFVPQTTQQQMPLYPQNTQPQQSFYPPMQQQQQPQSNIPIKSCASDDLWDGIPDLDEFSHKSGGFQRDQSGTRRDNDDEATPMKQPGKRGRRGKTGRKARTENGQSRRMHSTALNDEDEMSDDEELDKGLRYDWAEDVMTNYVKGRSENGYKLVLTMEIIDQSTIRGEKILVFRQDRHQDQNLTALDLMEEYLDKRRVQTADGDGEPWFRGRNYFRFDGSTSGSERERLINQFNSNPSLRLFLISTRAGSLGINLVSASRCVIFDACWNPVHDAQAVCRIYRYGQQKKTYIYRLILDNCMERAIFNRQISKHGLQQRVVDEAQVDTNITQKELEALLIYDDQLDQDDSRHDVENWDVEDDVLQAAVVKCNHMLSGMPFLHESLMMEREEGLSEEEKKEAELWFDLEQRKLSEGPDLYDSLTIASSDFKGSSSNSSTLGNVALNQFRQSSTLNGVSSWVMNARANPAMPSGLPPARSTPMPNVLQRNTTRNYMINGGGATMQSAKSSLSGGIGRMNMSQIAPQILNAPLCLQKPFPGASKASAIHHISNGTMQKIKLDRALLLPNANRSGRMVNVPVGAEVVLVKMNADIYISFLSPNGPELLDARGSVFDANTANSRLPPIIPPTRMARGFHSALQSVPSTSRLHNQTMPVQPFAPQIATSNSEPDVIELD</sequence>
<evidence type="ECO:0000259" key="12">
    <source>
        <dbReference type="PROSITE" id="PS51194"/>
    </source>
</evidence>
<reference evidence="13 14" key="1">
    <citation type="journal article" date="2017" name="Curr. Biol.">
        <title>Genome architecture and evolution of a unichromosomal asexual nematode.</title>
        <authorList>
            <person name="Fradin H."/>
            <person name="Zegar C."/>
            <person name="Gutwein M."/>
            <person name="Lucas J."/>
            <person name="Kovtun M."/>
            <person name="Corcoran D."/>
            <person name="Baugh L.R."/>
            <person name="Kiontke K."/>
            <person name="Gunsalus K."/>
            <person name="Fitch D.H."/>
            <person name="Piano F."/>
        </authorList>
    </citation>
    <scope>NUCLEOTIDE SEQUENCE [LARGE SCALE GENOMIC DNA]</scope>
    <source>
        <strain evidence="13">PF1309</strain>
    </source>
</reference>
<evidence type="ECO:0000256" key="3">
    <source>
        <dbReference type="ARBA" id="ARBA00022741"/>
    </source>
</evidence>
<feature type="compositionally biased region" description="Acidic residues" evidence="10">
    <location>
        <begin position="1062"/>
        <end position="1071"/>
    </location>
</feature>
<dbReference type="Gene3D" id="3.40.50.300">
    <property type="entry name" value="P-loop containing nucleotide triphosphate hydrolases"/>
    <property type="match status" value="1"/>
</dbReference>
<evidence type="ECO:0000256" key="9">
    <source>
        <dbReference type="SAM" id="Coils"/>
    </source>
</evidence>
<evidence type="ECO:0000256" key="7">
    <source>
        <dbReference type="ARBA" id="ARBA00023125"/>
    </source>
</evidence>